<feature type="region of interest" description="Disordered" evidence="1">
    <location>
        <begin position="86"/>
        <end position="118"/>
    </location>
</feature>
<sequence length="366" mass="42102">MLSFLQSFFKSLGYEDYFKPIAPSSPRFFTKYCNETQKKITIVIDSNNIIRPFVFDESNEREPLFVAHLGCSECMRWNRMYGENIAENNEPETDSEDETDYESETSDSELGQDSPNPNLSEALNNCIENFDQLVDEVVRHKDFHERSQLLRVLEECLGNMNSFLQNENLTVDDISTGACALLNETAEKLKQMFSSSGISGRKESSEGTNKDLIKFGELEIRGDEEEDDDDESYVEGEEEDSSDEDLDDEDQEGESSIEPRLSETFKKSEARESLSSKEAPVKDLVIYQKFRDEHEDLEESENEPRMSDEAEKLVEDKIIEESDEDSFDIIGRDEELDDDSNGKEEEELELDVTQEDSEDDEQFFSL</sequence>
<gene>
    <name evidence="2" type="ORF">CELE_F14B6.3</name>
    <name evidence="2 4" type="ORF">F14B6.3</name>
</gene>
<dbReference type="HOGENOM" id="CLU_757005_0_0_1"/>
<dbReference type="AlphaFoldDB" id="O62160"/>
<dbReference type="KEGG" id="cel:CELE_F14B6.3"/>
<dbReference type="PIR" id="T20873">
    <property type="entry name" value="T20873"/>
</dbReference>
<dbReference type="DIP" id="DIP-24846N"/>
<dbReference type="EMBL" id="BX284601">
    <property type="protein sequence ID" value="CAB04104.1"/>
    <property type="molecule type" value="Genomic_DNA"/>
</dbReference>
<dbReference type="RefSeq" id="NP_493086.1">
    <property type="nucleotide sequence ID" value="NM_060685.5"/>
</dbReference>
<evidence type="ECO:0000313" key="2">
    <source>
        <dbReference type="EMBL" id="CAB04104.1"/>
    </source>
</evidence>
<dbReference type="STRING" id="6239.F14B6.3.1"/>
<feature type="region of interest" description="Disordered" evidence="1">
    <location>
        <begin position="292"/>
        <end position="366"/>
    </location>
</feature>
<accession>O62160</accession>
<dbReference type="Proteomes" id="UP000001940">
    <property type="component" value="Chromosome I"/>
</dbReference>
<feature type="region of interest" description="Disordered" evidence="1">
    <location>
        <begin position="193"/>
        <end position="278"/>
    </location>
</feature>
<dbReference type="InParanoid" id="O62160"/>
<dbReference type="Bgee" id="WBGene00008784">
    <property type="expression patterns" value="Expressed in embryo and 4 other cell types or tissues"/>
</dbReference>
<dbReference type="SMR" id="O62160"/>
<feature type="compositionally biased region" description="Basic and acidic residues" evidence="1">
    <location>
        <begin position="302"/>
        <end position="320"/>
    </location>
</feature>
<feature type="compositionally biased region" description="Basic and acidic residues" evidence="1">
    <location>
        <begin position="200"/>
        <end position="221"/>
    </location>
</feature>
<organism evidence="2 3">
    <name type="scientific">Caenorhabditis elegans</name>
    <dbReference type="NCBI Taxonomy" id="6239"/>
    <lineage>
        <taxon>Eukaryota</taxon>
        <taxon>Metazoa</taxon>
        <taxon>Ecdysozoa</taxon>
        <taxon>Nematoda</taxon>
        <taxon>Chromadorea</taxon>
        <taxon>Rhabditida</taxon>
        <taxon>Rhabditina</taxon>
        <taxon>Rhabditomorpha</taxon>
        <taxon>Rhabditoidea</taxon>
        <taxon>Rhabditidae</taxon>
        <taxon>Peloderinae</taxon>
        <taxon>Caenorhabditis</taxon>
    </lineage>
</organism>
<proteinExistence type="predicted"/>
<evidence type="ECO:0000313" key="4">
    <source>
        <dbReference type="WormBase" id="F14B6.3"/>
    </source>
</evidence>
<feature type="compositionally biased region" description="Basic and acidic residues" evidence="1">
    <location>
        <begin position="260"/>
        <end position="278"/>
    </location>
</feature>
<evidence type="ECO:0000256" key="1">
    <source>
        <dbReference type="SAM" id="MobiDB-lite"/>
    </source>
</evidence>
<evidence type="ECO:0000313" key="3">
    <source>
        <dbReference type="Proteomes" id="UP000001940"/>
    </source>
</evidence>
<keyword evidence="3" id="KW-1185">Reference proteome</keyword>
<reference evidence="2 3" key="1">
    <citation type="journal article" date="1998" name="Science">
        <title>Genome sequence of the nematode C. elegans: a platform for investigating biology.</title>
        <authorList>
            <consortium name="The C. elegans sequencing consortium"/>
            <person name="Sulson J.E."/>
            <person name="Waterston R."/>
        </authorList>
    </citation>
    <scope>NUCLEOTIDE SEQUENCE [LARGE SCALE GENOMIC DNA]</scope>
    <source>
        <strain evidence="2 3">Bristol N2</strain>
    </source>
</reference>
<dbReference type="FunCoup" id="O62160">
    <property type="interactions" value="226"/>
</dbReference>
<name>O62160_CAEEL</name>
<feature type="compositionally biased region" description="Acidic residues" evidence="1">
    <location>
        <begin position="222"/>
        <end position="255"/>
    </location>
</feature>
<protein>
    <submittedName>
        <fullName evidence="2">Uncharacterized protein</fullName>
    </submittedName>
</protein>
<feature type="compositionally biased region" description="Acidic residues" evidence="1">
    <location>
        <begin position="89"/>
        <end position="107"/>
    </location>
</feature>
<dbReference type="PaxDb" id="6239-F14B6.3"/>
<dbReference type="AGR" id="WB:WBGene00008784"/>
<dbReference type="IntAct" id="O62160">
    <property type="interactions" value="3"/>
</dbReference>
<feature type="compositionally biased region" description="Acidic residues" evidence="1">
    <location>
        <begin position="334"/>
        <end position="366"/>
    </location>
</feature>
<dbReference type="CTD" id="173104"/>
<dbReference type="WormBase" id="F14B6.3">
    <property type="protein sequence ID" value="CE17665"/>
    <property type="gene ID" value="WBGene00008784"/>
</dbReference>
<dbReference type="GeneID" id="173104"/>
<dbReference type="UCSC" id="F14B6.3.1">
    <property type="organism name" value="c. elegans"/>
</dbReference>